<sequence>MGLPTRGEYHYDPTKYPSDVETAIGFIENEFKAAGEYGSRYDNAGKLRVPPKANKTTWGSWQRYWFRDIAPVEVDGKLAMTVSSYNGGPLSLANFLVQFLSLFLLPDLPHEGPRREMIPLAAVLASGKKLPMGPMFLGHFYRQLDRTVQDFERSTGRYEITSMVHIPFLLAFFYEYFPKAAPSPHDLPPLKSIEERNAAGEIIRDGKGMPILRLSERVPRIMRWSKTSSSRLLEDWCDEITSFNPRPYEQPADGALGPAVFLEDTAVDFQSNSIRSHKLDFLTWVTPCYLLTLSAEGPVLVSYRADRLQIQFRYDQGVPRGPPPPPKDFLTGIRRFLKPFNHELTANYGGDRVIPSSKRKAAFTPENRVYWARNLQSFTDFMRTPAVVPSADLISKKDLTLRTFKPGRDSDWRGPQSCWVKGTVVPFDVISAIPLQKIRPADHMVVPSPQHIIVQDKRKAKK</sequence>
<evidence type="ECO:0000313" key="1">
    <source>
        <dbReference type="EMBL" id="KAH7860032.1"/>
    </source>
</evidence>
<accession>A0ACB7Z3F0</accession>
<organism evidence="1 2">
    <name type="scientific">Vaccinium darrowii</name>
    <dbReference type="NCBI Taxonomy" id="229202"/>
    <lineage>
        <taxon>Eukaryota</taxon>
        <taxon>Viridiplantae</taxon>
        <taxon>Streptophyta</taxon>
        <taxon>Embryophyta</taxon>
        <taxon>Tracheophyta</taxon>
        <taxon>Spermatophyta</taxon>
        <taxon>Magnoliopsida</taxon>
        <taxon>eudicotyledons</taxon>
        <taxon>Gunneridae</taxon>
        <taxon>Pentapetalae</taxon>
        <taxon>asterids</taxon>
        <taxon>Ericales</taxon>
        <taxon>Ericaceae</taxon>
        <taxon>Vaccinioideae</taxon>
        <taxon>Vaccinieae</taxon>
        <taxon>Vaccinium</taxon>
    </lineage>
</organism>
<proteinExistence type="predicted"/>
<evidence type="ECO:0000313" key="2">
    <source>
        <dbReference type="Proteomes" id="UP000828048"/>
    </source>
</evidence>
<reference evidence="1 2" key="1">
    <citation type="journal article" date="2021" name="Hortic Res">
        <title>High-quality reference genome and annotation aids understanding of berry development for evergreen blueberry (Vaccinium darrowii).</title>
        <authorList>
            <person name="Yu J."/>
            <person name="Hulse-Kemp A.M."/>
            <person name="Babiker E."/>
            <person name="Staton M."/>
        </authorList>
    </citation>
    <scope>NUCLEOTIDE SEQUENCE [LARGE SCALE GENOMIC DNA]</scope>
    <source>
        <strain evidence="2">cv. NJ 8807/NJ 8810</strain>
        <tissue evidence="1">Young leaf</tissue>
    </source>
</reference>
<keyword evidence="2" id="KW-1185">Reference proteome</keyword>
<comment type="caution">
    <text evidence="1">The sequence shown here is derived from an EMBL/GenBank/DDBJ whole genome shotgun (WGS) entry which is preliminary data.</text>
</comment>
<protein>
    <submittedName>
        <fullName evidence="1">Uncharacterized protein</fullName>
    </submittedName>
</protein>
<gene>
    <name evidence="1" type="ORF">Vadar_008396</name>
</gene>
<dbReference type="Proteomes" id="UP000828048">
    <property type="component" value="Chromosome 4"/>
</dbReference>
<name>A0ACB7Z3F0_9ERIC</name>
<dbReference type="EMBL" id="CM037154">
    <property type="protein sequence ID" value="KAH7860032.1"/>
    <property type="molecule type" value="Genomic_DNA"/>
</dbReference>